<gene>
    <name evidence="2" type="ORF">BD289DRAFT_459450</name>
</gene>
<dbReference type="PANTHER" id="PTHR46112">
    <property type="entry name" value="AMINOPEPTIDASE"/>
    <property type="match status" value="1"/>
</dbReference>
<feature type="domain" description="Peptidase M24" evidence="1">
    <location>
        <begin position="17"/>
        <end position="183"/>
    </location>
</feature>
<reference evidence="2 3" key="1">
    <citation type="journal article" date="2018" name="Mycol. Prog.">
        <title>Coniella lustricola, a new species from submerged detritus.</title>
        <authorList>
            <person name="Raudabaugh D.B."/>
            <person name="Iturriaga T."/>
            <person name="Carver A."/>
            <person name="Mondo S."/>
            <person name="Pangilinan J."/>
            <person name="Lipzen A."/>
            <person name="He G."/>
            <person name="Amirebrahimi M."/>
            <person name="Grigoriev I.V."/>
            <person name="Miller A.N."/>
        </authorList>
    </citation>
    <scope>NUCLEOTIDE SEQUENCE [LARGE SCALE GENOMIC DNA]</scope>
    <source>
        <strain evidence="2 3">B22-T-1</strain>
    </source>
</reference>
<dbReference type="Pfam" id="PF00557">
    <property type="entry name" value="Peptidase_M24"/>
    <property type="match status" value="1"/>
</dbReference>
<dbReference type="AlphaFoldDB" id="A0A2T3AEL5"/>
<accession>A0A2T3AEL5</accession>
<dbReference type="InterPro" id="IPR000994">
    <property type="entry name" value="Pept_M24"/>
</dbReference>
<dbReference type="OrthoDB" id="2818246at2759"/>
<dbReference type="PANTHER" id="PTHR46112:SF8">
    <property type="entry name" value="CYTOPLASMIC PEPTIDASE PEPQ-RELATED"/>
    <property type="match status" value="1"/>
</dbReference>
<proteinExistence type="predicted"/>
<protein>
    <submittedName>
        <fullName evidence="2">Peptidase M24, structural domain-containing protein</fullName>
    </submittedName>
</protein>
<dbReference type="Gene3D" id="3.90.230.10">
    <property type="entry name" value="Creatinase/methionine aminopeptidase superfamily"/>
    <property type="match status" value="1"/>
</dbReference>
<dbReference type="InParanoid" id="A0A2T3AEL5"/>
<sequence>MPAEPAEITEQQRAEYLLDAQNKAETLFEEIQRDLLRPGVTEAGLSKEIFDLAAKRHNVRMHWHKRVVRSGPHTLQPYEENPPDREIQPDDILFVDLGPVFEAWEADFGRTYVMGQADEAKRKLAQVIEPTWQAVKARYKQNPDMSGSQLFDIAKDEARKAGYEFGGAHSGHLVGHFPHERIPKDKISFYITDNNDLSMSRLNAEGKKYHWILEMHLVDRERQIGGFFEQLLTVD</sequence>
<dbReference type="EMBL" id="KZ678401">
    <property type="protein sequence ID" value="PSR94182.1"/>
    <property type="molecule type" value="Genomic_DNA"/>
</dbReference>
<evidence type="ECO:0000259" key="1">
    <source>
        <dbReference type="Pfam" id="PF00557"/>
    </source>
</evidence>
<dbReference type="InterPro" id="IPR050659">
    <property type="entry name" value="Peptidase_M24B"/>
</dbReference>
<evidence type="ECO:0000313" key="3">
    <source>
        <dbReference type="Proteomes" id="UP000241462"/>
    </source>
</evidence>
<dbReference type="SUPFAM" id="SSF55920">
    <property type="entry name" value="Creatinase/aminopeptidase"/>
    <property type="match status" value="1"/>
</dbReference>
<organism evidence="2 3">
    <name type="scientific">Coniella lustricola</name>
    <dbReference type="NCBI Taxonomy" id="2025994"/>
    <lineage>
        <taxon>Eukaryota</taxon>
        <taxon>Fungi</taxon>
        <taxon>Dikarya</taxon>
        <taxon>Ascomycota</taxon>
        <taxon>Pezizomycotina</taxon>
        <taxon>Sordariomycetes</taxon>
        <taxon>Sordariomycetidae</taxon>
        <taxon>Diaporthales</taxon>
        <taxon>Schizoparmaceae</taxon>
        <taxon>Coniella</taxon>
    </lineage>
</organism>
<evidence type="ECO:0000313" key="2">
    <source>
        <dbReference type="EMBL" id="PSR94182.1"/>
    </source>
</evidence>
<dbReference type="InterPro" id="IPR036005">
    <property type="entry name" value="Creatinase/aminopeptidase-like"/>
</dbReference>
<keyword evidence="3" id="KW-1185">Reference proteome</keyword>
<dbReference type="Proteomes" id="UP000241462">
    <property type="component" value="Unassembled WGS sequence"/>
</dbReference>
<name>A0A2T3AEL5_9PEZI</name>
<dbReference type="CDD" id="cd01066">
    <property type="entry name" value="APP_MetAP"/>
    <property type="match status" value="1"/>
</dbReference>